<keyword evidence="2" id="KW-0472">Membrane</keyword>
<sequence>MEEHPKSDRNTKATERPKRLQNGTMVFSSSQQERILFLHVSICLRDLALGKLDLYLLYLGDQIIFLFRVIGSVKVIFLFFFLFYPFDF</sequence>
<dbReference type="Proteomes" id="UP000250572">
    <property type="component" value="Unassembled WGS sequence"/>
</dbReference>
<proteinExistence type="predicted"/>
<evidence type="ECO:0000313" key="3">
    <source>
        <dbReference type="EMBL" id="PWA31793.1"/>
    </source>
</evidence>
<feature type="transmembrane region" description="Helical" evidence="2">
    <location>
        <begin position="65"/>
        <end position="86"/>
    </location>
</feature>
<keyword evidence="2" id="KW-0812">Transmembrane</keyword>
<feature type="compositionally biased region" description="Basic and acidic residues" evidence="1">
    <location>
        <begin position="1"/>
        <end position="18"/>
    </location>
</feature>
<dbReference type="EMBL" id="NHOQ01000244">
    <property type="protein sequence ID" value="PWA31793.1"/>
    <property type="molecule type" value="Genomic_DNA"/>
</dbReference>
<organism evidence="3 4">
    <name type="scientific">Gambusia affinis</name>
    <name type="common">Western mosquitofish</name>
    <name type="synonym">Heterandria affinis</name>
    <dbReference type="NCBI Taxonomy" id="33528"/>
    <lineage>
        <taxon>Eukaryota</taxon>
        <taxon>Metazoa</taxon>
        <taxon>Chordata</taxon>
        <taxon>Craniata</taxon>
        <taxon>Vertebrata</taxon>
        <taxon>Euteleostomi</taxon>
        <taxon>Actinopterygii</taxon>
        <taxon>Neopterygii</taxon>
        <taxon>Teleostei</taxon>
        <taxon>Neoteleostei</taxon>
        <taxon>Acanthomorphata</taxon>
        <taxon>Ovalentaria</taxon>
        <taxon>Atherinomorphae</taxon>
        <taxon>Cyprinodontiformes</taxon>
        <taxon>Poeciliidae</taxon>
        <taxon>Poeciliinae</taxon>
        <taxon>Gambusia</taxon>
    </lineage>
</organism>
<evidence type="ECO:0000256" key="2">
    <source>
        <dbReference type="SAM" id="Phobius"/>
    </source>
</evidence>
<name>A0A315W7Q1_GAMAF</name>
<protein>
    <submittedName>
        <fullName evidence="3">Uncharacterized protein</fullName>
    </submittedName>
</protein>
<evidence type="ECO:0000256" key="1">
    <source>
        <dbReference type="SAM" id="MobiDB-lite"/>
    </source>
</evidence>
<reference evidence="3 4" key="1">
    <citation type="journal article" date="2018" name="G3 (Bethesda)">
        <title>A High-Quality Reference Genome for the Invasive Mosquitofish Gambusia affinis Using a Chicago Library.</title>
        <authorList>
            <person name="Hoffberg S.L."/>
            <person name="Troendle N.J."/>
            <person name="Glenn T.C."/>
            <person name="Mahmud O."/>
            <person name="Louha S."/>
            <person name="Chalopin D."/>
            <person name="Bennetzen J.L."/>
            <person name="Mauricio R."/>
        </authorList>
    </citation>
    <scope>NUCLEOTIDE SEQUENCE [LARGE SCALE GENOMIC DNA]</scope>
    <source>
        <strain evidence="3">NE01/NJP1002.9</strain>
        <tissue evidence="3">Muscle</tissue>
    </source>
</reference>
<keyword evidence="2" id="KW-1133">Transmembrane helix</keyword>
<feature type="region of interest" description="Disordered" evidence="1">
    <location>
        <begin position="1"/>
        <end position="22"/>
    </location>
</feature>
<comment type="caution">
    <text evidence="3">The sequence shown here is derived from an EMBL/GenBank/DDBJ whole genome shotgun (WGS) entry which is preliminary data.</text>
</comment>
<gene>
    <name evidence="3" type="ORF">CCH79_00006613</name>
</gene>
<accession>A0A315W7Q1</accession>
<dbReference type="AlphaFoldDB" id="A0A315W7Q1"/>
<evidence type="ECO:0000313" key="4">
    <source>
        <dbReference type="Proteomes" id="UP000250572"/>
    </source>
</evidence>
<keyword evidence="4" id="KW-1185">Reference proteome</keyword>